<dbReference type="EMBL" id="CAJNNV010028673">
    <property type="protein sequence ID" value="CAE8625438.1"/>
    <property type="molecule type" value="Genomic_DNA"/>
</dbReference>
<evidence type="ECO:0000256" key="2">
    <source>
        <dbReference type="ARBA" id="ARBA00022771"/>
    </source>
</evidence>
<keyword evidence="1" id="KW-0479">Metal-binding</keyword>
<feature type="compositionally biased region" description="Acidic residues" evidence="5">
    <location>
        <begin position="263"/>
        <end position="274"/>
    </location>
</feature>
<dbReference type="PROSITE" id="PS01358">
    <property type="entry name" value="ZF_RANBP2_1"/>
    <property type="match status" value="1"/>
</dbReference>
<evidence type="ECO:0000259" key="8">
    <source>
        <dbReference type="PROSITE" id="PS50966"/>
    </source>
</evidence>
<evidence type="ECO:0000313" key="9">
    <source>
        <dbReference type="EMBL" id="CAE8625438.1"/>
    </source>
</evidence>
<keyword evidence="3" id="KW-0862">Zinc</keyword>
<evidence type="ECO:0000259" key="7">
    <source>
        <dbReference type="PROSITE" id="PS50199"/>
    </source>
</evidence>
<evidence type="ECO:0000313" key="10">
    <source>
        <dbReference type="Proteomes" id="UP000654075"/>
    </source>
</evidence>
<dbReference type="Pfam" id="PF04434">
    <property type="entry name" value="SWIM"/>
    <property type="match status" value="1"/>
</dbReference>
<feature type="region of interest" description="Disordered" evidence="5">
    <location>
        <begin position="91"/>
        <end position="123"/>
    </location>
</feature>
<feature type="compositionally biased region" description="Low complexity" evidence="5">
    <location>
        <begin position="28"/>
        <end position="41"/>
    </location>
</feature>
<feature type="compositionally biased region" description="Low complexity" evidence="5">
    <location>
        <begin position="52"/>
        <end position="65"/>
    </location>
</feature>
<organism evidence="9 10">
    <name type="scientific">Polarella glacialis</name>
    <name type="common">Dinoflagellate</name>
    <dbReference type="NCBI Taxonomy" id="89957"/>
    <lineage>
        <taxon>Eukaryota</taxon>
        <taxon>Sar</taxon>
        <taxon>Alveolata</taxon>
        <taxon>Dinophyceae</taxon>
        <taxon>Suessiales</taxon>
        <taxon>Suessiaceae</taxon>
        <taxon>Polarella</taxon>
    </lineage>
</organism>
<dbReference type="InterPro" id="IPR007527">
    <property type="entry name" value="Znf_SWIM"/>
</dbReference>
<evidence type="ECO:0000256" key="3">
    <source>
        <dbReference type="ARBA" id="ARBA00022833"/>
    </source>
</evidence>
<dbReference type="SUPFAM" id="SSF90209">
    <property type="entry name" value="Ran binding protein zinc finger-like"/>
    <property type="match status" value="1"/>
</dbReference>
<comment type="caution">
    <text evidence="9">The sequence shown here is derived from an EMBL/GenBank/DDBJ whole genome shotgun (WGS) entry which is preliminary data.</text>
</comment>
<keyword evidence="2 4" id="KW-0863">Zinc-finger</keyword>
<dbReference type="PANTHER" id="PTHR21540">
    <property type="entry name" value="RING FINGER AND SWIM DOMAIN-CONTAINING PROTEIN 2"/>
    <property type="match status" value="1"/>
</dbReference>
<evidence type="ECO:0000256" key="1">
    <source>
        <dbReference type="ARBA" id="ARBA00022723"/>
    </source>
</evidence>
<sequence>MGGDVRKRPAAKQVPAAGRTVRAKPRTASSSSSSSPSAAPPQRARTVRAKPSTASSSSSSSAAPSAVDSWACGVCTLENPLHLRSCDACETPQGGALAPPPRRPKGSPALKTSSPGGGLPGEKRAARLVRQPSAGLFERIERALAQRLYLLRMERHAEGAGALFKVLGSTGNVYTVDMGLHPTCDCPDFQRRKGVCKHVLFIWLRVLQCSEDDHRIWQNALLPSELRAAVDPLFLRRAKRLPLAGKTLRDAYQRAAGCSQGDGEGEAEQEEEEDKEKKRARHAFDGEECPVCFEDMKASEEAKGKLVFCCACGNNFHGDCIRRWQTASSGDCPLCREPWQTASQRVKPGEPLPCAAVSRTAPSREGSFNGQAYLNLSSVASEGD</sequence>
<dbReference type="OMA" id="HNADADC"/>
<gene>
    <name evidence="9" type="ORF">PGLA1383_LOCUS42435</name>
</gene>
<dbReference type="InterPro" id="IPR001876">
    <property type="entry name" value="Znf_RanBP2"/>
</dbReference>
<dbReference type="SMART" id="SM00184">
    <property type="entry name" value="RING"/>
    <property type="match status" value="1"/>
</dbReference>
<dbReference type="SUPFAM" id="SSF57850">
    <property type="entry name" value="RING/U-box"/>
    <property type="match status" value="1"/>
</dbReference>
<name>A0A813GMW7_POLGL</name>
<accession>A0A813GMW7</accession>
<dbReference type="AlphaFoldDB" id="A0A813GMW7"/>
<dbReference type="PROSITE" id="PS50966">
    <property type="entry name" value="ZF_SWIM"/>
    <property type="match status" value="1"/>
</dbReference>
<protein>
    <submittedName>
        <fullName evidence="9">Uncharacterized protein</fullName>
    </submittedName>
</protein>
<feature type="domain" description="RanBP2-type" evidence="7">
    <location>
        <begin position="66"/>
        <end position="95"/>
    </location>
</feature>
<dbReference type="Gene3D" id="3.30.40.10">
    <property type="entry name" value="Zinc/RING finger domain, C3HC4 (zinc finger)"/>
    <property type="match status" value="1"/>
</dbReference>
<dbReference type="InterPro" id="IPR001841">
    <property type="entry name" value="Znf_RING"/>
</dbReference>
<keyword evidence="10" id="KW-1185">Reference proteome</keyword>
<dbReference type="Pfam" id="PF13639">
    <property type="entry name" value="zf-RING_2"/>
    <property type="match status" value="1"/>
</dbReference>
<evidence type="ECO:0000259" key="6">
    <source>
        <dbReference type="PROSITE" id="PS50089"/>
    </source>
</evidence>
<dbReference type="Gene3D" id="4.10.1060.10">
    <property type="entry name" value="Zinc finger, RanBP2-type"/>
    <property type="match status" value="1"/>
</dbReference>
<dbReference type="PANTHER" id="PTHR21540:SF0">
    <property type="entry name" value="PHD FAMILY PROTEIN"/>
    <property type="match status" value="1"/>
</dbReference>
<feature type="domain" description="RING-type" evidence="6">
    <location>
        <begin position="289"/>
        <end position="336"/>
    </location>
</feature>
<feature type="domain" description="SWIM-type" evidence="8">
    <location>
        <begin position="174"/>
        <end position="207"/>
    </location>
</feature>
<reference evidence="9" key="1">
    <citation type="submission" date="2021-02" db="EMBL/GenBank/DDBJ databases">
        <authorList>
            <person name="Dougan E. K."/>
            <person name="Rhodes N."/>
            <person name="Thang M."/>
            <person name="Chan C."/>
        </authorList>
    </citation>
    <scope>NUCLEOTIDE SEQUENCE</scope>
</reference>
<proteinExistence type="predicted"/>
<dbReference type="PROSITE" id="PS50199">
    <property type="entry name" value="ZF_RANBP2_2"/>
    <property type="match status" value="1"/>
</dbReference>
<feature type="region of interest" description="Disordered" evidence="5">
    <location>
        <begin position="1"/>
        <end position="65"/>
    </location>
</feature>
<dbReference type="Proteomes" id="UP000654075">
    <property type="component" value="Unassembled WGS sequence"/>
</dbReference>
<dbReference type="OrthoDB" id="262529at2759"/>
<dbReference type="PROSITE" id="PS50089">
    <property type="entry name" value="ZF_RING_2"/>
    <property type="match status" value="1"/>
</dbReference>
<dbReference type="InterPro" id="IPR036443">
    <property type="entry name" value="Znf_RanBP2_sf"/>
</dbReference>
<evidence type="ECO:0000256" key="4">
    <source>
        <dbReference type="PROSITE-ProRule" id="PRU00322"/>
    </source>
</evidence>
<dbReference type="SMART" id="SM00547">
    <property type="entry name" value="ZnF_RBZ"/>
    <property type="match status" value="1"/>
</dbReference>
<dbReference type="InterPro" id="IPR039903">
    <property type="entry name" value="Zswim2"/>
</dbReference>
<evidence type="ECO:0000256" key="5">
    <source>
        <dbReference type="SAM" id="MobiDB-lite"/>
    </source>
</evidence>
<dbReference type="InterPro" id="IPR013083">
    <property type="entry name" value="Znf_RING/FYVE/PHD"/>
</dbReference>
<dbReference type="GO" id="GO:0061630">
    <property type="term" value="F:ubiquitin protein ligase activity"/>
    <property type="evidence" value="ECO:0007669"/>
    <property type="project" value="InterPro"/>
</dbReference>
<feature type="region of interest" description="Disordered" evidence="5">
    <location>
        <begin position="257"/>
        <end position="280"/>
    </location>
</feature>
<dbReference type="GO" id="GO:0008270">
    <property type="term" value="F:zinc ion binding"/>
    <property type="evidence" value="ECO:0007669"/>
    <property type="project" value="UniProtKB-KW"/>
</dbReference>